<organism evidence="9 10">
    <name type="scientific">Syntrophaceticus schinkii</name>
    <dbReference type="NCBI Taxonomy" id="499207"/>
    <lineage>
        <taxon>Bacteria</taxon>
        <taxon>Bacillati</taxon>
        <taxon>Bacillota</taxon>
        <taxon>Clostridia</taxon>
        <taxon>Thermoanaerobacterales</taxon>
        <taxon>Thermoanaerobacterales Family III. Incertae Sedis</taxon>
        <taxon>Syntrophaceticus</taxon>
    </lineage>
</organism>
<dbReference type="SUPFAM" id="SSF51730">
    <property type="entry name" value="FAD-linked oxidoreductase"/>
    <property type="match status" value="1"/>
</dbReference>
<evidence type="ECO:0000256" key="8">
    <source>
        <dbReference type="RuleBase" id="RU003862"/>
    </source>
</evidence>
<dbReference type="InterPro" id="IPR029041">
    <property type="entry name" value="FAD-linked_oxidoreductase-like"/>
</dbReference>
<dbReference type="UniPathway" id="UPA00193"/>
<evidence type="ECO:0000256" key="3">
    <source>
        <dbReference type="ARBA" id="ARBA00006743"/>
    </source>
</evidence>
<comment type="similarity">
    <text evidence="3 8">Belongs to the methylenetetrahydrofolate reductase family.</text>
</comment>
<evidence type="ECO:0000256" key="4">
    <source>
        <dbReference type="ARBA" id="ARBA00022630"/>
    </source>
</evidence>
<accession>A0A0B7MQ55</accession>
<proteinExistence type="inferred from homology"/>
<keyword evidence="4 8" id="KW-0285">Flavoprotein</keyword>
<keyword evidence="10" id="KW-1185">Reference proteome</keyword>
<keyword evidence="6 8" id="KW-0560">Oxidoreductase</keyword>
<dbReference type="GO" id="GO:0106312">
    <property type="term" value="F:methylenetetrahydrofolate reductase (NADH) activity"/>
    <property type="evidence" value="ECO:0007669"/>
    <property type="project" value="UniProtKB-EC"/>
</dbReference>
<name>A0A0B7MQ55_9FIRM</name>
<evidence type="ECO:0000313" key="9">
    <source>
        <dbReference type="EMBL" id="CEO89812.1"/>
    </source>
</evidence>
<comment type="catalytic activity">
    <reaction evidence="7">
        <text>(6S)-5-methyl-5,6,7,8-tetrahydrofolate + NAD(+) = (6R)-5,10-methylene-5,6,7,8-tetrahydrofolate + NADH + H(+)</text>
        <dbReference type="Rhea" id="RHEA:19821"/>
        <dbReference type="ChEBI" id="CHEBI:15378"/>
        <dbReference type="ChEBI" id="CHEBI:15636"/>
        <dbReference type="ChEBI" id="CHEBI:18608"/>
        <dbReference type="ChEBI" id="CHEBI:57540"/>
        <dbReference type="ChEBI" id="CHEBI:57945"/>
        <dbReference type="EC" id="1.5.1.54"/>
    </reaction>
    <physiologicalReaction direction="right-to-left" evidence="7">
        <dbReference type="Rhea" id="RHEA:19823"/>
    </physiologicalReaction>
</comment>
<reference evidence="10" key="1">
    <citation type="submission" date="2015-01" db="EMBL/GenBank/DDBJ databases">
        <authorList>
            <person name="Manzoor Shahid"/>
            <person name="Zubair Saima"/>
        </authorList>
    </citation>
    <scope>NUCLEOTIDE SEQUENCE [LARGE SCALE GENOMIC DNA]</scope>
    <source>
        <strain evidence="10">Sp3</strain>
    </source>
</reference>
<evidence type="ECO:0000313" key="10">
    <source>
        <dbReference type="Proteomes" id="UP000046155"/>
    </source>
</evidence>
<comment type="cofactor">
    <cofactor evidence="1 8">
        <name>FAD</name>
        <dbReference type="ChEBI" id="CHEBI:57692"/>
    </cofactor>
</comment>
<dbReference type="PANTHER" id="PTHR45754:SF3">
    <property type="entry name" value="METHYLENETETRAHYDROFOLATE REDUCTASE (NADPH)"/>
    <property type="match status" value="1"/>
</dbReference>
<dbReference type="Pfam" id="PF02219">
    <property type="entry name" value="MTHFR"/>
    <property type="match status" value="1"/>
</dbReference>
<dbReference type="PANTHER" id="PTHR45754">
    <property type="entry name" value="METHYLENETETRAHYDROFOLATE REDUCTASE"/>
    <property type="match status" value="1"/>
</dbReference>
<comment type="pathway">
    <text evidence="2 8">One-carbon metabolism; tetrahydrofolate interconversion.</text>
</comment>
<dbReference type="EMBL" id="CDRZ01000259">
    <property type="protein sequence ID" value="CEO89812.1"/>
    <property type="molecule type" value="Genomic_DNA"/>
</dbReference>
<evidence type="ECO:0000256" key="7">
    <source>
        <dbReference type="ARBA" id="ARBA00048628"/>
    </source>
</evidence>
<dbReference type="GO" id="GO:0035999">
    <property type="term" value="P:tetrahydrofolate interconversion"/>
    <property type="evidence" value="ECO:0007669"/>
    <property type="project" value="UniProtKB-UniPathway"/>
</dbReference>
<dbReference type="Gene3D" id="3.20.20.220">
    <property type="match status" value="1"/>
</dbReference>
<evidence type="ECO:0000256" key="2">
    <source>
        <dbReference type="ARBA" id="ARBA00004777"/>
    </source>
</evidence>
<gene>
    <name evidence="9" type="primary">metF</name>
    <name evidence="9" type="ORF">SSCH_600032</name>
</gene>
<sequence>MKEIKPENLKSGSNLEKVLASGQFACTGEIGPLTYATFDNIDKHAEEMRGLVDSVNFTDNQTAVVRLSSWAASLRLLQLGMEPNLQMVCRDRNRLAMQSDFLGAYAHGIRNVLCLTGDHQAFGNHPGCKGVFDVDSVQLIHMLKTLRDDGCFECGAECKIAPKFFIGCAANPFADPFEFRVTRLEKKIAAGADFVQTQCILDMERFEKFMELARERGLHERAHICAGIMPVKSPRMARYMQTGVPGMIVSEEFCQRLEKAEDGKAEAVEISVEYINRCREMEGVDGVHVMAVAWESIVPTVVEKAGLLPRPTF</sequence>
<dbReference type="OrthoDB" id="9803687at2"/>
<dbReference type="AlphaFoldDB" id="A0A0B7MQ55"/>
<keyword evidence="5 8" id="KW-0274">FAD</keyword>
<dbReference type="GO" id="GO:0005829">
    <property type="term" value="C:cytosol"/>
    <property type="evidence" value="ECO:0007669"/>
    <property type="project" value="TreeGrafter"/>
</dbReference>
<dbReference type="RefSeq" id="WP_084711150.1">
    <property type="nucleotide sequence ID" value="NZ_CDRZ01000259.1"/>
</dbReference>
<protein>
    <recommendedName>
        <fullName evidence="8">Methylenetetrahydrofolate reductase</fullName>
    </recommendedName>
</protein>
<evidence type="ECO:0000256" key="1">
    <source>
        <dbReference type="ARBA" id="ARBA00001974"/>
    </source>
</evidence>
<dbReference type="CDD" id="cd00537">
    <property type="entry name" value="MTHFR"/>
    <property type="match status" value="1"/>
</dbReference>
<evidence type="ECO:0000256" key="6">
    <source>
        <dbReference type="ARBA" id="ARBA00023002"/>
    </source>
</evidence>
<dbReference type="Proteomes" id="UP000046155">
    <property type="component" value="Unassembled WGS sequence"/>
</dbReference>
<evidence type="ECO:0000256" key="5">
    <source>
        <dbReference type="ARBA" id="ARBA00022827"/>
    </source>
</evidence>
<dbReference type="InterPro" id="IPR003171">
    <property type="entry name" value="Mehydrof_redctse-like"/>
</dbReference>
<dbReference type="GO" id="GO:0009086">
    <property type="term" value="P:methionine biosynthetic process"/>
    <property type="evidence" value="ECO:0007669"/>
    <property type="project" value="TreeGrafter"/>
</dbReference>
<dbReference type="GO" id="GO:0071949">
    <property type="term" value="F:FAD binding"/>
    <property type="evidence" value="ECO:0007669"/>
    <property type="project" value="TreeGrafter"/>
</dbReference>